<dbReference type="EMBL" id="JARBHB010000014">
    <property type="protein sequence ID" value="KAJ8869365.1"/>
    <property type="molecule type" value="Genomic_DNA"/>
</dbReference>
<feature type="region of interest" description="Disordered" evidence="1">
    <location>
        <begin position="411"/>
        <end position="472"/>
    </location>
</feature>
<name>A0ABQ9GAA5_9NEOP</name>
<protein>
    <submittedName>
        <fullName evidence="2">Uncharacterized protein</fullName>
    </submittedName>
</protein>
<comment type="caution">
    <text evidence="2">The sequence shown here is derived from an EMBL/GenBank/DDBJ whole genome shotgun (WGS) entry which is preliminary data.</text>
</comment>
<evidence type="ECO:0000256" key="1">
    <source>
        <dbReference type="SAM" id="MobiDB-lite"/>
    </source>
</evidence>
<sequence>MTLHPHAPDSRPRATFLFSFTLGVMKGNSAADALRHRVFSGCCYLGPGHSRRLGVSDNATLRATSLSLERQIKKCWRWVCPAAANCHLISLYGYDIPDKTRQSAASSGTTPPCKDPKMTRAGFEPGLPRWEACSLTTLSQPLSRDLEVLKTEIVYLLCRIRLGKSSYYFPCPVSSVCTIAAPGRVPTRLEPLDSCLLCLDTKLSGAKGTTRWRSGQIDLSPRRSGLDSSRCSPPPPLSVFSWISRFPDPCISTLFHTHLASPPLALKTQMSRAAQISLLQSTWESKETVLDPYFTNHLGDTGMVPRSWTQRALGDWRKGRLSDIPLPAFPSHRRMTNDTEAYLTLSTRTCKRCIMLRPWLQVKSFGNTQASRKKQRIFHRKYVAKHIQGHLQITASEHWRTVERNAGCNEVSQNARAGKTGDPRENPPTSGIVRHDPHLRTSGVARPGIEPGQPWWEASSVTTTEIQARPCS</sequence>
<evidence type="ECO:0000313" key="2">
    <source>
        <dbReference type="EMBL" id="KAJ8869365.1"/>
    </source>
</evidence>
<proteinExistence type="predicted"/>
<keyword evidence="3" id="KW-1185">Reference proteome</keyword>
<gene>
    <name evidence="2" type="ORF">PR048_030940</name>
</gene>
<accession>A0ABQ9GAA5</accession>
<reference evidence="2 3" key="1">
    <citation type="submission" date="2023-02" db="EMBL/GenBank/DDBJ databases">
        <title>LHISI_Scaffold_Assembly.</title>
        <authorList>
            <person name="Stuart O.P."/>
            <person name="Cleave R."/>
            <person name="Magrath M.J.L."/>
            <person name="Mikheyev A.S."/>
        </authorList>
    </citation>
    <scope>NUCLEOTIDE SEQUENCE [LARGE SCALE GENOMIC DNA]</scope>
    <source>
        <strain evidence="2">Daus_M_001</strain>
        <tissue evidence="2">Leg muscle</tissue>
    </source>
</reference>
<evidence type="ECO:0000313" key="3">
    <source>
        <dbReference type="Proteomes" id="UP001159363"/>
    </source>
</evidence>
<organism evidence="2 3">
    <name type="scientific">Dryococelus australis</name>
    <dbReference type="NCBI Taxonomy" id="614101"/>
    <lineage>
        <taxon>Eukaryota</taxon>
        <taxon>Metazoa</taxon>
        <taxon>Ecdysozoa</taxon>
        <taxon>Arthropoda</taxon>
        <taxon>Hexapoda</taxon>
        <taxon>Insecta</taxon>
        <taxon>Pterygota</taxon>
        <taxon>Neoptera</taxon>
        <taxon>Polyneoptera</taxon>
        <taxon>Phasmatodea</taxon>
        <taxon>Verophasmatodea</taxon>
        <taxon>Anareolatae</taxon>
        <taxon>Phasmatidae</taxon>
        <taxon>Eurycanthinae</taxon>
        <taxon>Dryococelus</taxon>
    </lineage>
</organism>
<dbReference type="Proteomes" id="UP001159363">
    <property type="component" value="Chromosome 13"/>
</dbReference>